<dbReference type="Proteomes" id="UP001583186">
    <property type="component" value="Unassembled WGS sequence"/>
</dbReference>
<evidence type="ECO:0000313" key="2">
    <source>
        <dbReference type="EMBL" id="KAL1895433.1"/>
    </source>
</evidence>
<evidence type="ECO:0000313" key="3">
    <source>
        <dbReference type="Proteomes" id="UP001583186"/>
    </source>
</evidence>
<name>A0ABR3Z474_9PEZI</name>
<proteinExistence type="predicted"/>
<feature type="transmembrane region" description="Helical" evidence="1">
    <location>
        <begin position="120"/>
        <end position="139"/>
    </location>
</feature>
<keyword evidence="1" id="KW-0812">Transmembrane</keyword>
<organism evidence="2 3">
    <name type="scientific">Sporothrix stenoceras</name>
    <dbReference type="NCBI Taxonomy" id="5173"/>
    <lineage>
        <taxon>Eukaryota</taxon>
        <taxon>Fungi</taxon>
        <taxon>Dikarya</taxon>
        <taxon>Ascomycota</taxon>
        <taxon>Pezizomycotina</taxon>
        <taxon>Sordariomycetes</taxon>
        <taxon>Sordariomycetidae</taxon>
        <taxon>Ophiostomatales</taxon>
        <taxon>Ophiostomataceae</taxon>
        <taxon>Sporothrix</taxon>
    </lineage>
</organism>
<reference evidence="2 3" key="1">
    <citation type="journal article" date="2024" name="IMA Fungus">
        <title>IMA Genome - F19 : A genome assembly and annotation guide to empower mycologists, including annotated draft genome sequences of Ceratocystis pirilliformis, Diaporthe australafricana, Fusarium ophioides, Paecilomyces lecythidis, and Sporothrix stenoceras.</title>
        <authorList>
            <person name="Aylward J."/>
            <person name="Wilson A.M."/>
            <person name="Visagie C.M."/>
            <person name="Spraker J."/>
            <person name="Barnes I."/>
            <person name="Buitendag C."/>
            <person name="Ceriani C."/>
            <person name="Del Mar Angel L."/>
            <person name="du Plessis D."/>
            <person name="Fuchs T."/>
            <person name="Gasser K."/>
            <person name="Kramer D."/>
            <person name="Li W."/>
            <person name="Munsamy K."/>
            <person name="Piso A."/>
            <person name="Price J.L."/>
            <person name="Sonnekus B."/>
            <person name="Thomas C."/>
            <person name="van der Nest A."/>
            <person name="van Dijk A."/>
            <person name="van Heerden A."/>
            <person name="van Vuuren N."/>
            <person name="Yilmaz N."/>
            <person name="Duong T.A."/>
            <person name="van der Merwe N.A."/>
            <person name="Wingfield M.J."/>
            <person name="Wingfield B.D."/>
        </authorList>
    </citation>
    <scope>NUCLEOTIDE SEQUENCE [LARGE SCALE GENOMIC DNA]</scope>
    <source>
        <strain evidence="2 3">CMW 5346</strain>
    </source>
</reference>
<keyword evidence="1" id="KW-0472">Membrane</keyword>
<accession>A0ABR3Z474</accession>
<evidence type="ECO:0000256" key="1">
    <source>
        <dbReference type="SAM" id="Phobius"/>
    </source>
</evidence>
<dbReference type="EMBL" id="JAWCUI010000027">
    <property type="protein sequence ID" value="KAL1895433.1"/>
    <property type="molecule type" value="Genomic_DNA"/>
</dbReference>
<comment type="caution">
    <text evidence="2">The sequence shown here is derived from an EMBL/GenBank/DDBJ whole genome shotgun (WGS) entry which is preliminary data.</text>
</comment>
<sequence>MAGRGPLRLSQMEVYALHDLKAKIIDVAVIDWEWSGTIPQQFFMPPTWLAGDSPSFIASQSYSKKYALFYQTLSSMADEAAAWEGHGGKKNMYQTLVDEWGPDLPRGLDFPVSIIPRHHYHLVLTYFFCVFPIYVRPFLLPRKFLDKFFGMDEAVGGVFSEAVRRRMEREDRYTTYLEERGLYTKEEMNPEDTEK</sequence>
<keyword evidence="3" id="KW-1185">Reference proteome</keyword>
<keyword evidence="1" id="KW-1133">Transmembrane helix</keyword>
<protein>
    <submittedName>
        <fullName evidence="2">Uncharacterized protein</fullName>
    </submittedName>
</protein>
<gene>
    <name evidence="2" type="ORF">Sste5346_005239</name>
</gene>